<reference evidence="3 4" key="1">
    <citation type="journal article" date="2020" name="J. Clin. Microbiol.">
        <title>Assessing the Genetic Diversity of Austrian Corynebacterium diphtheriae Clinical Isolates, 2011-2019.</title>
        <authorList>
            <person name="Schaeffer J."/>
            <person name="Huhulescu S."/>
            <person name="Stoeger A."/>
            <person name="Allerberger F."/>
            <person name="Ruppitsch W."/>
        </authorList>
    </citation>
    <scope>NUCLEOTIDE SEQUENCE [LARGE SCALE GENOMIC DNA]</scope>
    <source>
        <strain evidence="3 4">04-17</strain>
    </source>
</reference>
<keyword evidence="4" id="KW-1185">Reference proteome</keyword>
<dbReference type="Gene3D" id="3.40.50.720">
    <property type="entry name" value="NAD(P)-binding Rossmann-like Domain"/>
    <property type="match status" value="1"/>
</dbReference>
<comment type="similarity">
    <text evidence="1 2">Belongs to the short-chain dehydrogenases/reductases (SDR) family.</text>
</comment>
<comment type="caution">
    <text evidence="3">The sequence shown here is derived from an EMBL/GenBank/DDBJ whole genome shotgun (WGS) entry which is preliminary data.</text>
</comment>
<organism evidence="3 4">
    <name type="scientific">Corynebacterium belfantii</name>
    <dbReference type="NCBI Taxonomy" id="2014537"/>
    <lineage>
        <taxon>Bacteria</taxon>
        <taxon>Bacillati</taxon>
        <taxon>Actinomycetota</taxon>
        <taxon>Actinomycetes</taxon>
        <taxon>Mycobacteriales</taxon>
        <taxon>Corynebacteriaceae</taxon>
        <taxon>Corynebacterium</taxon>
    </lineage>
</organism>
<dbReference type="InterPro" id="IPR020904">
    <property type="entry name" value="Sc_DH/Rdtase_CS"/>
</dbReference>
<accession>A0ABS0LE82</accession>
<proteinExistence type="inferred from homology"/>
<sequence>MSDAPWALVTGASRGLGAAIARSLSLAGYQVVTCARSQERLTELAHEASREGRVIYPVVADVTDEESVDQLFSTIEGLGGRVDLCVNNAGTNRSHQLVRFNTTGDLRRHPLSEWRDTVELCLTGTFLVGRGAAAFMLRQGSGVIVNISSSVRHGAFGQSAYAAAKAGVESLTRTWAHELGEHGIRVVAVAPGVLDGERLQERTANRRHANYMAALQAAVPLQRWTRDEDVCSAILLAANNESLTGTVLEVDCGGIPPRVRT</sequence>
<dbReference type="PANTHER" id="PTHR42760">
    <property type="entry name" value="SHORT-CHAIN DEHYDROGENASES/REDUCTASES FAMILY MEMBER"/>
    <property type="match status" value="1"/>
</dbReference>
<dbReference type="EMBL" id="JADQUG010000052">
    <property type="protein sequence ID" value="MBG9354984.1"/>
    <property type="molecule type" value="Genomic_DNA"/>
</dbReference>
<name>A0ABS0LE82_9CORY</name>
<dbReference type="InterPro" id="IPR036291">
    <property type="entry name" value="NAD(P)-bd_dom_sf"/>
</dbReference>
<gene>
    <name evidence="3" type="ORF">I4J41_10500</name>
</gene>
<protein>
    <submittedName>
        <fullName evidence="3">SDR family oxidoreductase</fullName>
    </submittedName>
</protein>
<dbReference type="SUPFAM" id="SSF51735">
    <property type="entry name" value="NAD(P)-binding Rossmann-fold domains"/>
    <property type="match status" value="1"/>
</dbReference>
<dbReference type="PROSITE" id="PS00061">
    <property type="entry name" value="ADH_SHORT"/>
    <property type="match status" value="1"/>
</dbReference>
<dbReference type="PRINTS" id="PR00081">
    <property type="entry name" value="GDHRDH"/>
</dbReference>
<dbReference type="Pfam" id="PF00106">
    <property type="entry name" value="adh_short"/>
    <property type="match status" value="1"/>
</dbReference>
<dbReference type="PRINTS" id="PR00080">
    <property type="entry name" value="SDRFAMILY"/>
</dbReference>
<dbReference type="PANTHER" id="PTHR42760:SF40">
    <property type="entry name" value="3-OXOACYL-[ACYL-CARRIER-PROTEIN] REDUCTASE, CHLOROPLASTIC"/>
    <property type="match status" value="1"/>
</dbReference>
<dbReference type="Proteomes" id="UP000615580">
    <property type="component" value="Unassembled WGS sequence"/>
</dbReference>
<dbReference type="InterPro" id="IPR002347">
    <property type="entry name" value="SDR_fam"/>
</dbReference>
<evidence type="ECO:0000313" key="3">
    <source>
        <dbReference type="EMBL" id="MBG9354984.1"/>
    </source>
</evidence>
<dbReference type="CDD" id="cd05233">
    <property type="entry name" value="SDR_c"/>
    <property type="match status" value="1"/>
</dbReference>
<evidence type="ECO:0000256" key="2">
    <source>
        <dbReference type="RuleBase" id="RU000363"/>
    </source>
</evidence>
<dbReference type="RefSeq" id="WP_088267938.1">
    <property type="nucleotide sequence ID" value="NZ_JADQUM010000050.1"/>
</dbReference>
<evidence type="ECO:0000256" key="1">
    <source>
        <dbReference type="ARBA" id="ARBA00006484"/>
    </source>
</evidence>
<evidence type="ECO:0000313" key="4">
    <source>
        <dbReference type="Proteomes" id="UP000615580"/>
    </source>
</evidence>